<dbReference type="GO" id="GO:0005524">
    <property type="term" value="F:ATP binding"/>
    <property type="evidence" value="ECO:0007669"/>
    <property type="project" value="UniProtKB-KW"/>
</dbReference>
<dbReference type="GO" id="GO:0004674">
    <property type="term" value="F:protein serine/threonine kinase activity"/>
    <property type="evidence" value="ECO:0007669"/>
    <property type="project" value="UniProtKB-KW"/>
</dbReference>
<dbReference type="InterPro" id="IPR050660">
    <property type="entry name" value="NEK_Ser/Thr_kinase"/>
</dbReference>
<evidence type="ECO:0000256" key="5">
    <source>
        <dbReference type="ARBA" id="ARBA00022777"/>
    </source>
</evidence>
<keyword evidence="4" id="KW-0547">Nucleotide-binding</keyword>
<comment type="catalytic activity">
    <reaction evidence="8">
        <text>L-seryl-[protein] + ATP = O-phospho-L-seryl-[protein] + ADP + H(+)</text>
        <dbReference type="Rhea" id="RHEA:17989"/>
        <dbReference type="Rhea" id="RHEA-COMP:9863"/>
        <dbReference type="Rhea" id="RHEA-COMP:11604"/>
        <dbReference type="ChEBI" id="CHEBI:15378"/>
        <dbReference type="ChEBI" id="CHEBI:29999"/>
        <dbReference type="ChEBI" id="CHEBI:30616"/>
        <dbReference type="ChEBI" id="CHEBI:83421"/>
        <dbReference type="ChEBI" id="CHEBI:456216"/>
        <dbReference type="EC" id="2.7.11.1"/>
    </reaction>
</comment>
<dbReference type="GO" id="GO:0005634">
    <property type="term" value="C:nucleus"/>
    <property type="evidence" value="ECO:0007669"/>
    <property type="project" value="TreeGrafter"/>
</dbReference>
<keyword evidence="6" id="KW-0067">ATP-binding</keyword>
<evidence type="ECO:0000256" key="2">
    <source>
        <dbReference type="ARBA" id="ARBA00022527"/>
    </source>
</evidence>
<dbReference type="PROSITE" id="PS50011">
    <property type="entry name" value="PROTEIN_KINASE_DOM"/>
    <property type="match status" value="1"/>
</dbReference>
<dbReference type="InterPro" id="IPR011009">
    <property type="entry name" value="Kinase-like_dom_sf"/>
</dbReference>
<dbReference type="GeneID" id="30011527"/>
<dbReference type="OrthoDB" id="310217at2759"/>
<keyword evidence="11" id="KW-1185">Reference proteome</keyword>
<evidence type="ECO:0000313" key="11">
    <source>
        <dbReference type="Proteomes" id="UP000078343"/>
    </source>
</evidence>
<sequence length="416" mass="49358">MKVRNIPGANVRVPTTHTSPYERAKWTENQDRTFKRVKRWRHEHEFYDGKVEAFGLSRSFLELDREEDYDWECTDILGQGSFGLVGRWTKFDRNGRVVDEIAIKQFELDQRERDEDGRPTVPTEAVLVQALMAQGCRNVAEMREMRFFLSERPKWRLYLEYYRYGTLHELIDKYRRRNKRSDRHERIPEAFVWQAFHDLAMACYHMKVLRLDRIGIRTPRGDWYALHLDLKGDNVLLGDAPGSDKLMPYPTLKVGDWGCAEYTTIDDKRNSGKWKGYGTLVWMPPEQRDFGRYGNRWDKPVLGGRDHPYTMKHVVWQVAANIYGLTTLDLWNDNLDKLVKDAEGLENMLRKHDYSPLFGYRSRYYSSELTSLIEDCLRLDPARRPSPYELVQRTQEGLARYTDRYRRTGEHPKLKL</sequence>
<comment type="caution">
    <text evidence="10">The sequence shown here is derived from an EMBL/GenBank/DDBJ whole genome shotgun (WGS) entry which is preliminary data.</text>
</comment>
<keyword evidence="5" id="KW-0418">Kinase</keyword>
<dbReference type="AlphaFoldDB" id="A0A178ZEQ6"/>
<dbReference type="EMBL" id="LVYI01000006">
    <property type="protein sequence ID" value="OAP58269.1"/>
    <property type="molecule type" value="Genomic_DNA"/>
</dbReference>
<accession>A0A178ZEQ6</accession>
<evidence type="ECO:0000256" key="4">
    <source>
        <dbReference type="ARBA" id="ARBA00022741"/>
    </source>
</evidence>
<evidence type="ECO:0000256" key="1">
    <source>
        <dbReference type="ARBA" id="ARBA00012513"/>
    </source>
</evidence>
<evidence type="ECO:0000256" key="7">
    <source>
        <dbReference type="ARBA" id="ARBA00047899"/>
    </source>
</evidence>
<dbReference type="PANTHER" id="PTHR43671">
    <property type="entry name" value="SERINE/THREONINE-PROTEIN KINASE NEK"/>
    <property type="match status" value="1"/>
</dbReference>
<evidence type="ECO:0000256" key="3">
    <source>
        <dbReference type="ARBA" id="ARBA00022679"/>
    </source>
</evidence>
<gene>
    <name evidence="10" type="ORF">AYL99_07359</name>
</gene>
<organism evidence="10 11">
    <name type="scientific">Fonsecaea erecta</name>
    <dbReference type="NCBI Taxonomy" id="1367422"/>
    <lineage>
        <taxon>Eukaryota</taxon>
        <taxon>Fungi</taxon>
        <taxon>Dikarya</taxon>
        <taxon>Ascomycota</taxon>
        <taxon>Pezizomycotina</taxon>
        <taxon>Eurotiomycetes</taxon>
        <taxon>Chaetothyriomycetidae</taxon>
        <taxon>Chaetothyriales</taxon>
        <taxon>Herpotrichiellaceae</taxon>
        <taxon>Fonsecaea</taxon>
    </lineage>
</organism>
<dbReference type="InterPro" id="IPR000719">
    <property type="entry name" value="Prot_kinase_dom"/>
</dbReference>
<dbReference type="PANTHER" id="PTHR43671:SF98">
    <property type="entry name" value="SERINE_THREONINE-PROTEIN KINASE NEK11"/>
    <property type="match status" value="1"/>
</dbReference>
<comment type="catalytic activity">
    <reaction evidence="7">
        <text>L-threonyl-[protein] + ATP = O-phospho-L-threonyl-[protein] + ADP + H(+)</text>
        <dbReference type="Rhea" id="RHEA:46608"/>
        <dbReference type="Rhea" id="RHEA-COMP:11060"/>
        <dbReference type="Rhea" id="RHEA-COMP:11605"/>
        <dbReference type="ChEBI" id="CHEBI:15378"/>
        <dbReference type="ChEBI" id="CHEBI:30013"/>
        <dbReference type="ChEBI" id="CHEBI:30616"/>
        <dbReference type="ChEBI" id="CHEBI:61977"/>
        <dbReference type="ChEBI" id="CHEBI:456216"/>
        <dbReference type="EC" id="2.7.11.1"/>
    </reaction>
</comment>
<dbReference type="Pfam" id="PF00069">
    <property type="entry name" value="Pkinase"/>
    <property type="match status" value="1"/>
</dbReference>
<dbReference type="RefSeq" id="XP_018691636.1">
    <property type="nucleotide sequence ID" value="XM_018838868.1"/>
</dbReference>
<evidence type="ECO:0000256" key="6">
    <source>
        <dbReference type="ARBA" id="ARBA00022840"/>
    </source>
</evidence>
<dbReference type="SUPFAM" id="SSF56112">
    <property type="entry name" value="Protein kinase-like (PK-like)"/>
    <property type="match status" value="1"/>
</dbReference>
<proteinExistence type="predicted"/>
<protein>
    <recommendedName>
        <fullName evidence="1">non-specific serine/threonine protein kinase</fullName>
        <ecNumber evidence="1">2.7.11.1</ecNumber>
    </recommendedName>
</protein>
<dbReference type="Gene3D" id="1.10.510.10">
    <property type="entry name" value="Transferase(Phosphotransferase) domain 1"/>
    <property type="match status" value="1"/>
</dbReference>
<evidence type="ECO:0000256" key="8">
    <source>
        <dbReference type="ARBA" id="ARBA00048679"/>
    </source>
</evidence>
<dbReference type="Proteomes" id="UP000078343">
    <property type="component" value="Unassembled WGS sequence"/>
</dbReference>
<dbReference type="STRING" id="1367422.A0A178ZEQ6"/>
<name>A0A178ZEQ6_9EURO</name>
<keyword evidence="2" id="KW-0723">Serine/threonine-protein kinase</keyword>
<keyword evidence="3" id="KW-0808">Transferase</keyword>
<evidence type="ECO:0000259" key="9">
    <source>
        <dbReference type="PROSITE" id="PS50011"/>
    </source>
</evidence>
<feature type="domain" description="Protein kinase" evidence="9">
    <location>
        <begin position="71"/>
        <end position="414"/>
    </location>
</feature>
<dbReference type="SMART" id="SM00220">
    <property type="entry name" value="S_TKc"/>
    <property type="match status" value="1"/>
</dbReference>
<reference evidence="10 11" key="1">
    <citation type="submission" date="2016-04" db="EMBL/GenBank/DDBJ databases">
        <title>Draft genome of Fonsecaea erecta CBS 125763.</title>
        <authorList>
            <person name="Weiss V.A."/>
            <person name="Vicente V.A."/>
            <person name="Raittz R.T."/>
            <person name="Moreno L.F."/>
            <person name="De Souza E.M."/>
            <person name="Pedrosa F.O."/>
            <person name="Steffens M.B."/>
            <person name="Faoro H."/>
            <person name="Tadra-Sfeir M.Z."/>
            <person name="Najafzadeh M.J."/>
            <person name="Felipe M.S."/>
            <person name="Teixeira M."/>
            <person name="Sun J."/>
            <person name="Xi L."/>
            <person name="Gomes R."/>
            <person name="De Azevedo C.M."/>
            <person name="Salgado C.G."/>
            <person name="Da Silva M.B."/>
            <person name="Nascimento M.F."/>
            <person name="Queiroz-Telles F."/>
            <person name="Attili D.S."/>
            <person name="Gorbushina A."/>
        </authorList>
    </citation>
    <scope>NUCLEOTIDE SEQUENCE [LARGE SCALE GENOMIC DNA]</scope>
    <source>
        <strain evidence="10 11">CBS 125763</strain>
    </source>
</reference>
<evidence type="ECO:0000313" key="10">
    <source>
        <dbReference type="EMBL" id="OAP58269.1"/>
    </source>
</evidence>
<dbReference type="EC" id="2.7.11.1" evidence="1"/>